<proteinExistence type="predicted"/>
<comment type="caution">
    <text evidence="1">The sequence shown here is derived from an EMBL/GenBank/DDBJ whole genome shotgun (WGS) entry which is preliminary data.</text>
</comment>
<gene>
    <name evidence="1" type="ORF">EHW97_12305</name>
</gene>
<evidence type="ECO:0000313" key="1">
    <source>
        <dbReference type="EMBL" id="RQN02808.1"/>
    </source>
</evidence>
<accession>A0A3N6WMC6</accession>
<dbReference type="AlphaFoldDB" id="A0A3N6WMC6"/>
<dbReference type="OrthoDB" id="3750777at2"/>
<dbReference type="RefSeq" id="WP_133424839.1">
    <property type="nucleotide sequence ID" value="NZ_RQJX01000017.1"/>
</dbReference>
<feature type="non-terminal residue" evidence="1">
    <location>
        <position position="73"/>
    </location>
</feature>
<sequence length="73" mass="8151">MIESTPDAQVAYMAGLRRESAQLDYRRWAAMLEFLDAETARIEQEGEAQQQDLALAAVRSVVAQANGWSEHQA</sequence>
<evidence type="ECO:0000313" key="2">
    <source>
        <dbReference type="Proteomes" id="UP000275225"/>
    </source>
</evidence>
<name>A0A3N6WMC6_9ACTN</name>
<organism evidence="1 2">
    <name type="scientific">Aeromicrobium camelliae</name>
    <dbReference type="NCBI Taxonomy" id="1538144"/>
    <lineage>
        <taxon>Bacteria</taxon>
        <taxon>Bacillati</taxon>
        <taxon>Actinomycetota</taxon>
        <taxon>Actinomycetes</taxon>
        <taxon>Propionibacteriales</taxon>
        <taxon>Nocardioidaceae</taxon>
        <taxon>Aeromicrobium</taxon>
    </lineage>
</organism>
<reference evidence="1 2" key="1">
    <citation type="submission" date="2018-11" db="EMBL/GenBank/DDBJ databases">
        <authorList>
            <person name="Li F."/>
        </authorList>
    </citation>
    <scope>NUCLEOTIDE SEQUENCE [LARGE SCALE GENOMIC DNA]</scope>
    <source>
        <strain evidence="1 2">YS17T</strain>
    </source>
</reference>
<dbReference type="EMBL" id="RQJX01000017">
    <property type="protein sequence ID" value="RQN02808.1"/>
    <property type="molecule type" value="Genomic_DNA"/>
</dbReference>
<protein>
    <submittedName>
        <fullName evidence="1">Uncharacterized protein</fullName>
    </submittedName>
</protein>
<keyword evidence="2" id="KW-1185">Reference proteome</keyword>
<dbReference type="Proteomes" id="UP000275225">
    <property type="component" value="Unassembled WGS sequence"/>
</dbReference>